<dbReference type="GO" id="GO:0006633">
    <property type="term" value="P:fatty acid biosynthetic process"/>
    <property type="evidence" value="ECO:0007669"/>
    <property type="project" value="TreeGrafter"/>
</dbReference>
<feature type="non-terminal residue" evidence="5">
    <location>
        <position position="257"/>
    </location>
</feature>
<evidence type="ECO:0000313" key="5">
    <source>
        <dbReference type="EMBL" id="BAG68992.1"/>
    </source>
</evidence>
<accession>B5BQF6</accession>
<keyword evidence="3" id="KW-0808">Transferase</keyword>
<protein>
    <submittedName>
        <fullName evidence="5">Polyketide synthase</fullName>
    </submittedName>
</protein>
<dbReference type="GO" id="GO:0005737">
    <property type="term" value="C:cytoplasm"/>
    <property type="evidence" value="ECO:0007669"/>
    <property type="project" value="TreeGrafter"/>
</dbReference>
<dbReference type="InterPro" id="IPR014043">
    <property type="entry name" value="Acyl_transferase_dom"/>
</dbReference>
<evidence type="ECO:0000256" key="3">
    <source>
        <dbReference type="ARBA" id="ARBA00022679"/>
    </source>
</evidence>
<dbReference type="SUPFAM" id="SSF52151">
    <property type="entry name" value="FabD/lysophospholipase-like"/>
    <property type="match status" value="1"/>
</dbReference>
<dbReference type="Pfam" id="PF00698">
    <property type="entry name" value="Acyl_transf_1"/>
    <property type="match status" value="1"/>
</dbReference>
<dbReference type="InterPro" id="IPR016036">
    <property type="entry name" value="Malonyl_transacylase_ACP-bd"/>
</dbReference>
<reference evidence="5" key="1">
    <citation type="journal article" date="2008" name="Appl. Environ. Microbiol.">
        <title>PCR detection of type I polyketide synthase genes in myxobacteria.</title>
        <authorList>
            <person name="Komaki H."/>
            <person name="Fudou R."/>
            <person name="Iizuka T."/>
            <person name="Nakajima D."/>
            <person name="Okazaki K."/>
            <person name="Shibata D."/>
            <person name="Ojika M."/>
            <person name="Harayama S."/>
        </authorList>
    </citation>
    <scope>NUCLEOTIDE SEQUENCE</scope>
    <source>
        <strain evidence="5">AJ 12298</strain>
    </source>
</reference>
<dbReference type="Gene3D" id="3.40.366.10">
    <property type="entry name" value="Malonyl-Coenzyme A Acyl Carrier Protein, domain 2"/>
    <property type="match status" value="1"/>
</dbReference>
<dbReference type="SMART" id="SM00827">
    <property type="entry name" value="PKS_AT"/>
    <property type="match status" value="1"/>
</dbReference>
<dbReference type="GO" id="GO:0005886">
    <property type="term" value="C:plasma membrane"/>
    <property type="evidence" value="ECO:0007669"/>
    <property type="project" value="TreeGrafter"/>
</dbReference>
<dbReference type="InterPro" id="IPR016035">
    <property type="entry name" value="Acyl_Trfase/lysoPLipase"/>
</dbReference>
<dbReference type="PANTHER" id="PTHR43775">
    <property type="entry name" value="FATTY ACID SYNTHASE"/>
    <property type="match status" value="1"/>
</dbReference>
<dbReference type="InterPro" id="IPR050091">
    <property type="entry name" value="PKS_NRPS_Biosynth_Enz"/>
</dbReference>
<dbReference type="InterPro" id="IPR001227">
    <property type="entry name" value="Ac_transferase_dom_sf"/>
</dbReference>
<evidence type="ECO:0000259" key="4">
    <source>
        <dbReference type="SMART" id="SM00827"/>
    </source>
</evidence>
<organism evidence="5">
    <name type="scientific">Myxococcus virescens</name>
    <dbReference type="NCBI Taxonomy" id="83456"/>
    <lineage>
        <taxon>Bacteria</taxon>
        <taxon>Pseudomonadati</taxon>
        <taxon>Myxococcota</taxon>
        <taxon>Myxococcia</taxon>
        <taxon>Myxococcales</taxon>
        <taxon>Cystobacterineae</taxon>
        <taxon>Myxococcaceae</taxon>
        <taxon>Myxococcus</taxon>
    </lineage>
</organism>
<dbReference type="EMBL" id="AB376403">
    <property type="protein sequence ID" value="BAG68992.1"/>
    <property type="molecule type" value="Genomic_DNA"/>
</dbReference>
<keyword evidence="2" id="KW-0597">Phosphoprotein</keyword>
<evidence type="ECO:0000256" key="1">
    <source>
        <dbReference type="ARBA" id="ARBA00022450"/>
    </source>
</evidence>
<sequence>SQWQGMGRRLYAEDATFREVIDRCHEVMRPFTDWSLRDMVTLPESPPRWNDIDVIQPTLFAMQVALAAVWRSLGMEPHAVVGHSMGEVAAAHVAGALSLEDGARIICERSKLLRGVSGKGAMAVVDLSRAQAEVELRGFEDRIAIAVSNSPRSTVISGDPGALKEVVERLERREVFCRWVKVDVASHSPQMDPLRQALLERMSSVKPAASVIPICSTVTGAVLDGQEMNGAYWVRNLREPVLFADSVKRLVADGHVT</sequence>
<evidence type="ECO:0000256" key="2">
    <source>
        <dbReference type="ARBA" id="ARBA00022553"/>
    </source>
</evidence>
<feature type="non-terminal residue" evidence="5">
    <location>
        <position position="1"/>
    </location>
</feature>
<dbReference type="GO" id="GO:0071770">
    <property type="term" value="P:DIM/DIP cell wall layer assembly"/>
    <property type="evidence" value="ECO:0007669"/>
    <property type="project" value="TreeGrafter"/>
</dbReference>
<proteinExistence type="predicted"/>
<name>B5BQF6_9BACT</name>
<dbReference type="AlphaFoldDB" id="B5BQF6"/>
<dbReference type="FunFam" id="3.30.70.250:FF:000003">
    <property type="entry name" value="Polyketide beta-ketoacyl synthase Pks3"/>
    <property type="match status" value="1"/>
</dbReference>
<dbReference type="PANTHER" id="PTHR43775:SF37">
    <property type="entry name" value="SI:DKEY-61P9.11"/>
    <property type="match status" value="1"/>
</dbReference>
<dbReference type="SUPFAM" id="SSF55048">
    <property type="entry name" value="Probable ACP-binding domain of malonyl-CoA ACP transacylase"/>
    <property type="match status" value="1"/>
</dbReference>
<feature type="domain" description="Malonyl-CoA:ACP transacylase (MAT)" evidence="4">
    <location>
        <begin position="1"/>
        <end position="255"/>
    </location>
</feature>
<keyword evidence="1" id="KW-0596">Phosphopantetheine</keyword>
<dbReference type="GO" id="GO:0004312">
    <property type="term" value="F:fatty acid synthase activity"/>
    <property type="evidence" value="ECO:0007669"/>
    <property type="project" value="TreeGrafter"/>
</dbReference>